<dbReference type="GO" id="GO:0005886">
    <property type="term" value="C:plasma membrane"/>
    <property type="evidence" value="ECO:0007669"/>
    <property type="project" value="TreeGrafter"/>
</dbReference>
<feature type="transmembrane region" description="Helical" evidence="1">
    <location>
        <begin position="105"/>
        <end position="122"/>
    </location>
</feature>
<dbReference type="AlphaFoldDB" id="A0A9X2SBZ4"/>
<keyword evidence="1" id="KW-1133">Transmembrane helix</keyword>
<evidence type="ECO:0000256" key="1">
    <source>
        <dbReference type="SAM" id="Phobius"/>
    </source>
</evidence>
<dbReference type="Pfam" id="PF00990">
    <property type="entry name" value="GGDEF"/>
    <property type="match status" value="1"/>
</dbReference>
<feature type="transmembrane region" description="Helical" evidence="1">
    <location>
        <begin position="56"/>
        <end position="74"/>
    </location>
</feature>
<organism evidence="3 4">
    <name type="scientific">Paenibacillus soyae</name>
    <dbReference type="NCBI Taxonomy" id="2969249"/>
    <lineage>
        <taxon>Bacteria</taxon>
        <taxon>Bacillati</taxon>
        <taxon>Bacillota</taxon>
        <taxon>Bacilli</taxon>
        <taxon>Bacillales</taxon>
        <taxon>Paenibacillaceae</taxon>
        <taxon>Paenibacillus</taxon>
    </lineage>
</organism>
<dbReference type="Gene3D" id="3.30.70.270">
    <property type="match status" value="1"/>
</dbReference>
<comment type="caution">
    <text evidence="3">The sequence shown here is derived from an EMBL/GenBank/DDBJ whole genome shotgun (WGS) entry which is preliminary data.</text>
</comment>
<dbReference type="PANTHER" id="PTHR45138:SF9">
    <property type="entry name" value="DIGUANYLATE CYCLASE DGCM-RELATED"/>
    <property type="match status" value="1"/>
</dbReference>
<keyword evidence="1" id="KW-0472">Membrane</keyword>
<feature type="transmembrane region" description="Helical" evidence="1">
    <location>
        <begin position="127"/>
        <end position="144"/>
    </location>
</feature>
<dbReference type="InterPro" id="IPR043128">
    <property type="entry name" value="Rev_trsase/Diguanyl_cyclase"/>
</dbReference>
<dbReference type="FunFam" id="3.30.70.270:FF:000001">
    <property type="entry name" value="Diguanylate cyclase domain protein"/>
    <property type="match status" value="1"/>
</dbReference>
<dbReference type="SUPFAM" id="SSF55073">
    <property type="entry name" value="Nucleotide cyclase"/>
    <property type="match status" value="1"/>
</dbReference>
<dbReference type="InterPro" id="IPR000160">
    <property type="entry name" value="GGDEF_dom"/>
</dbReference>
<dbReference type="InterPro" id="IPR029787">
    <property type="entry name" value="Nucleotide_cyclase"/>
</dbReference>
<sequence>MRSLFRKPMHMSLWNHRIRMTYWCLTVILILSMLVLLPFVKQYYPDYLDTYMKNQIYWQFGFLISMMVIGEWLYKKITVIQDYLVITIGAGFSTVVLFFNYSESFGLLIALILPIVASILHFNYAKVLYASLVTLVPFVTIMPFDHYELLEMPIRTTMIGVCIIVCATVATLGIVNRGLKLIADEKEALVNERNHRLQQLAIQEAYCKDSLTGLDNHKRFQERLRCVLDDEQAAPIHLAVIDIDNFKSINDTFGHSNGDLVLRRVGALLKAHESKCVHPSRYGGEEFTIIFKGLAFQAVADALEDVRSQTERLLFPELDGRTITVSIGCHAAEDEKDASTLFRIADTALYQAKRNGKNRVQYSDFFKKEGGVQR</sequence>
<dbReference type="NCBIfam" id="TIGR00254">
    <property type="entry name" value="GGDEF"/>
    <property type="match status" value="1"/>
</dbReference>
<dbReference type="GO" id="GO:0052621">
    <property type="term" value="F:diguanylate cyclase activity"/>
    <property type="evidence" value="ECO:0007669"/>
    <property type="project" value="TreeGrafter"/>
</dbReference>
<gene>
    <name evidence="3" type="ORF">NQZ67_20005</name>
</gene>
<feature type="domain" description="GGDEF" evidence="2">
    <location>
        <begin position="234"/>
        <end position="365"/>
    </location>
</feature>
<dbReference type="RefSeq" id="WP_257449344.1">
    <property type="nucleotide sequence ID" value="NZ_JANIPJ010000015.1"/>
</dbReference>
<evidence type="ECO:0000313" key="3">
    <source>
        <dbReference type="EMBL" id="MCR2806168.1"/>
    </source>
</evidence>
<dbReference type="CDD" id="cd01949">
    <property type="entry name" value="GGDEF"/>
    <property type="match status" value="1"/>
</dbReference>
<dbReference type="EMBL" id="JANIPJ010000015">
    <property type="protein sequence ID" value="MCR2806168.1"/>
    <property type="molecule type" value="Genomic_DNA"/>
</dbReference>
<dbReference type="PROSITE" id="PS50887">
    <property type="entry name" value="GGDEF"/>
    <property type="match status" value="1"/>
</dbReference>
<dbReference type="InterPro" id="IPR050469">
    <property type="entry name" value="Diguanylate_Cyclase"/>
</dbReference>
<dbReference type="GO" id="GO:0043709">
    <property type="term" value="P:cell adhesion involved in single-species biofilm formation"/>
    <property type="evidence" value="ECO:0007669"/>
    <property type="project" value="TreeGrafter"/>
</dbReference>
<reference evidence="3" key="1">
    <citation type="submission" date="2022-08" db="EMBL/GenBank/DDBJ databases">
        <title>The genomic sequence of strain Paenibacillus sp. SCIV0701.</title>
        <authorList>
            <person name="Zhao H."/>
        </authorList>
    </citation>
    <scope>NUCLEOTIDE SEQUENCE</scope>
    <source>
        <strain evidence="3">SCIV0701</strain>
    </source>
</reference>
<dbReference type="Proteomes" id="UP001141950">
    <property type="component" value="Unassembled WGS sequence"/>
</dbReference>
<dbReference type="GO" id="GO:1902201">
    <property type="term" value="P:negative regulation of bacterial-type flagellum-dependent cell motility"/>
    <property type="evidence" value="ECO:0007669"/>
    <property type="project" value="TreeGrafter"/>
</dbReference>
<evidence type="ECO:0000313" key="4">
    <source>
        <dbReference type="Proteomes" id="UP001141950"/>
    </source>
</evidence>
<dbReference type="PANTHER" id="PTHR45138">
    <property type="entry name" value="REGULATORY COMPONENTS OF SENSORY TRANSDUCTION SYSTEM"/>
    <property type="match status" value="1"/>
</dbReference>
<dbReference type="SMART" id="SM00267">
    <property type="entry name" value="GGDEF"/>
    <property type="match status" value="1"/>
</dbReference>
<evidence type="ECO:0000259" key="2">
    <source>
        <dbReference type="PROSITE" id="PS50887"/>
    </source>
</evidence>
<protein>
    <submittedName>
        <fullName evidence="3">GGDEF domain-containing protein</fullName>
    </submittedName>
</protein>
<feature type="transmembrane region" description="Helical" evidence="1">
    <location>
        <begin position="156"/>
        <end position="175"/>
    </location>
</feature>
<proteinExistence type="predicted"/>
<name>A0A9X2SBZ4_9BACL</name>
<feature type="transmembrane region" description="Helical" evidence="1">
    <location>
        <begin position="21"/>
        <end position="44"/>
    </location>
</feature>
<feature type="transmembrane region" description="Helical" evidence="1">
    <location>
        <begin position="83"/>
        <end position="99"/>
    </location>
</feature>
<keyword evidence="4" id="KW-1185">Reference proteome</keyword>
<keyword evidence="1" id="KW-0812">Transmembrane</keyword>
<accession>A0A9X2SBZ4</accession>